<gene>
    <name evidence="2" type="ORF">B0I29_1335</name>
</gene>
<keyword evidence="3" id="KW-1185">Reference proteome</keyword>
<protein>
    <submittedName>
        <fullName evidence="2">Uncharacterized protein</fullName>
    </submittedName>
</protein>
<evidence type="ECO:0000313" key="2">
    <source>
        <dbReference type="EMBL" id="RAK25466.1"/>
    </source>
</evidence>
<name>A0A327YX55_9ACTN</name>
<feature type="region of interest" description="Disordered" evidence="1">
    <location>
        <begin position="1"/>
        <end position="23"/>
    </location>
</feature>
<comment type="caution">
    <text evidence="2">The sequence shown here is derived from an EMBL/GenBank/DDBJ whole genome shotgun (WGS) entry which is preliminary data.</text>
</comment>
<accession>A0A327YX55</accession>
<sequence length="111" mass="12470">MLVPRPTLHRHPHDQLRNRWSPRNVPTFLPSLVRAYLDGTEPNLRGYREHQITVLADGNTIARRRRHLVEQHLAVRTTPAGPATPADGITVHPDIPFALRLGPRPAPPEPG</sequence>
<reference evidence="2 3" key="1">
    <citation type="submission" date="2018-06" db="EMBL/GenBank/DDBJ databases">
        <title>Genomic Encyclopedia of Type Strains, Phase III (KMG-III): the genomes of soil and plant-associated and newly described type strains.</title>
        <authorList>
            <person name="Whitman W."/>
        </authorList>
    </citation>
    <scope>NUCLEOTIDE SEQUENCE [LARGE SCALE GENOMIC DNA]</scope>
    <source>
        <strain evidence="2 3">CGMCC 4.7090</strain>
    </source>
</reference>
<dbReference type="Proteomes" id="UP000249341">
    <property type="component" value="Unassembled WGS sequence"/>
</dbReference>
<dbReference type="EMBL" id="QLMJ01000033">
    <property type="protein sequence ID" value="RAK25466.1"/>
    <property type="molecule type" value="Genomic_DNA"/>
</dbReference>
<proteinExistence type="predicted"/>
<evidence type="ECO:0000256" key="1">
    <source>
        <dbReference type="SAM" id="MobiDB-lite"/>
    </source>
</evidence>
<evidence type="ECO:0000313" key="3">
    <source>
        <dbReference type="Proteomes" id="UP000249341"/>
    </source>
</evidence>
<dbReference type="AlphaFoldDB" id="A0A327YX55"/>
<organism evidence="2 3">
    <name type="scientific">Actinoplanes lutulentus</name>
    <dbReference type="NCBI Taxonomy" id="1287878"/>
    <lineage>
        <taxon>Bacteria</taxon>
        <taxon>Bacillati</taxon>
        <taxon>Actinomycetota</taxon>
        <taxon>Actinomycetes</taxon>
        <taxon>Micromonosporales</taxon>
        <taxon>Micromonosporaceae</taxon>
        <taxon>Actinoplanes</taxon>
    </lineage>
</organism>